<evidence type="ECO:0000313" key="1">
    <source>
        <dbReference type="EMBL" id="VDM15170.1"/>
    </source>
</evidence>
<reference evidence="1 2" key="1">
    <citation type="submission" date="2018-11" db="EMBL/GenBank/DDBJ databases">
        <authorList>
            <consortium name="Pathogen Informatics"/>
        </authorList>
    </citation>
    <scope>NUCLEOTIDE SEQUENCE [LARGE SCALE GENOMIC DNA]</scope>
</reference>
<evidence type="ECO:0000313" key="2">
    <source>
        <dbReference type="Proteomes" id="UP000270924"/>
    </source>
</evidence>
<name>A0A3P7DYA5_WUCBA</name>
<sequence>STLSSAILFEKPDTVAQLLEDGVDLNDSIKVNNTEDDTPRKIAVRKYKAVQATERRNKMREKITLIQALISTHDWKRGIITSNCINAKIGRDCADCAQFRSGTLSLTVYGNAKCEAKSIWSGGSVTVTVGHDLIIEGQVKHVNLDVSCGGNMATTEEAIISQEQWVKIN</sequence>
<gene>
    <name evidence="1" type="ORF">WBA_LOCUS8556</name>
</gene>
<protein>
    <submittedName>
        <fullName evidence="1">Uncharacterized protein</fullName>
    </submittedName>
</protein>
<dbReference type="EMBL" id="UYWW01007265">
    <property type="protein sequence ID" value="VDM15170.1"/>
    <property type="molecule type" value="Genomic_DNA"/>
</dbReference>
<proteinExistence type="predicted"/>
<dbReference type="OrthoDB" id="5852441at2759"/>
<dbReference type="Proteomes" id="UP000270924">
    <property type="component" value="Unassembled WGS sequence"/>
</dbReference>
<organism evidence="1 2">
    <name type="scientific">Wuchereria bancrofti</name>
    <dbReference type="NCBI Taxonomy" id="6293"/>
    <lineage>
        <taxon>Eukaryota</taxon>
        <taxon>Metazoa</taxon>
        <taxon>Ecdysozoa</taxon>
        <taxon>Nematoda</taxon>
        <taxon>Chromadorea</taxon>
        <taxon>Rhabditida</taxon>
        <taxon>Spirurina</taxon>
        <taxon>Spiruromorpha</taxon>
        <taxon>Filarioidea</taxon>
        <taxon>Onchocercidae</taxon>
        <taxon>Wuchereria</taxon>
    </lineage>
</organism>
<dbReference type="AlphaFoldDB" id="A0A3P7DYA5"/>
<keyword evidence="2" id="KW-1185">Reference proteome</keyword>
<feature type="non-terminal residue" evidence="1">
    <location>
        <position position="1"/>
    </location>
</feature>
<accession>A0A3P7DYA5</accession>
<dbReference type="InParanoid" id="A0A3P7DYA5"/>